<feature type="region of interest" description="Disordered" evidence="1">
    <location>
        <begin position="224"/>
        <end position="245"/>
    </location>
</feature>
<protein>
    <submittedName>
        <fullName evidence="2">Uncharacterized protein</fullName>
    </submittedName>
</protein>
<evidence type="ECO:0000313" key="2">
    <source>
        <dbReference type="EMBL" id="KAJ6264048.1"/>
    </source>
</evidence>
<dbReference type="EMBL" id="JAQGDS010000001">
    <property type="protein sequence ID" value="KAJ6264048.1"/>
    <property type="molecule type" value="Genomic_DNA"/>
</dbReference>
<keyword evidence="3" id="KW-1185">Reference proteome</keyword>
<dbReference type="GO" id="GO:0000462">
    <property type="term" value="P:maturation of SSU-rRNA from tricistronic rRNA transcript (SSU-rRNA, 5.8S rRNA, LSU-rRNA)"/>
    <property type="evidence" value="ECO:0007669"/>
    <property type="project" value="TreeGrafter"/>
</dbReference>
<reference evidence="2" key="1">
    <citation type="submission" date="2023-01" db="EMBL/GenBank/DDBJ databases">
        <title>The chitinases involved in constricting ring structure development in the nematode-trapping fungus Drechslerella dactyloides.</title>
        <authorList>
            <person name="Wang R."/>
            <person name="Zhang L."/>
            <person name="Tang P."/>
            <person name="Li S."/>
            <person name="Liang L."/>
        </authorList>
    </citation>
    <scope>NUCLEOTIDE SEQUENCE</scope>
    <source>
        <strain evidence="2">YMF1.00031</strain>
    </source>
</reference>
<feature type="region of interest" description="Disordered" evidence="1">
    <location>
        <begin position="30"/>
        <end position="128"/>
    </location>
</feature>
<dbReference type="Pfam" id="PF15375">
    <property type="entry name" value="FSAF1"/>
    <property type="match status" value="1"/>
</dbReference>
<dbReference type="Proteomes" id="UP001221413">
    <property type="component" value="Unassembled WGS sequence"/>
</dbReference>
<feature type="compositionally biased region" description="Basic residues" evidence="1">
    <location>
        <begin position="225"/>
        <end position="239"/>
    </location>
</feature>
<dbReference type="PANTHER" id="PTHR28096">
    <property type="entry name" value="PROTEIN FAF1"/>
    <property type="match status" value="1"/>
</dbReference>
<organism evidence="2 3">
    <name type="scientific">Drechslerella dactyloides</name>
    <name type="common">Nematode-trapping fungus</name>
    <name type="synonym">Arthrobotrys dactyloides</name>
    <dbReference type="NCBI Taxonomy" id="74499"/>
    <lineage>
        <taxon>Eukaryota</taxon>
        <taxon>Fungi</taxon>
        <taxon>Dikarya</taxon>
        <taxon>Ascomycota</taxon>
        <taxon>Pezizomycotina</taxon>
        <taxon>Orbiliomycetes</taxon>
        <taxon>Orbiliales</taxon>
        <taxon>Orbiliaceae</taxon>
        <taxon>Drechslerella</taxon>
    </lineage>
</organism>
<dbReference type="GO" id="GO:0005730">
    <property type="term" value="C:nucleolus"/>
    <property type="evidence" value="ECO:0007669"/>
    <property type="project" value="TreeGrafter"/>
</dbReference>
<feature type="compositionally biased region" description="Low complexity" evidence="1">
    <location>
        <begin position="98"/>
        <end position="123"/>
    </location>
</feature>
<proteinExistence type="predicted"/>
<sequence>MSLKRKRDGSSASAPSSVDAVFRRHFEARFGSIDLSPAPTARENSNPPSTTPTHPPSDDDEKDGSDSDGSSWDGIDDTPAPEVISYDFSKPLPPPSTKPSTRRSFMSSKPPTSTSTTITTTTPKPTPEEAAADAENLKHDLALRRLLSESHLLDNSLSHASARHRQQALDARIVALGGTPLADLSGAASRTPMAIRQGMTRAQDRRAEKLRSSARENGIVLSKSQMKKTKKTTTNKKRDRGVGAPAVGKFRRGALILSRRDVAGMRA</sequence>
<dbReference type="InterPro" id="IPR027973">
    <property type="entry name" value="FSAF1-like"/>
</dbReference>
<dbReference type="AlphaFoldDB" id="A0AAD6J429"/>
<gene>
    <name evidence="2" type="ORF">Dda_0188</name>
</gene>
<feature type="region of interest" description="Disordered" evidence="1">
    <location>
        <begin position="1"/>
        <end position="20"/>
    </location>
</feature>
<name>A0AAD6J429_DREDA</name>
<evidence type="ECO:0000256" key="1">
    <source>
        <dbReference type="SAM" id="MobiDB-lite"/>
    </source>
</evidence>
<evidence type="ECO:0000313" key="3">
    <source>
        <dbReference type="Proteomes" id="UP001221413"/>
    </source>
</evidence>
<dbReference type="PANTHER" id="PTHR28096:SF1">
    <property type="entry name" value="PROTEIN FAF1"/>
    <property type="match status" value="1"/>
</dbReference>
<comment type="caution">
    <text evidence="2">The sequence shown here is derived from an EMBL/GenBank/DDBJ whole genome shotgun (WGS) entry which is preliminary data.</text>
</comment>
<accession>A0AAD6J429</accession>
<dbReference type="InterPro" id="IPR053030">
    <property type="entry name" value="Ribosomal_biogenesis_FAF1-like"/>
</dbReference>